<evidence type="ECO:0000313" key="4">
    <source>
        <dbReference type="EMBL" id="ALI35901.1"/>
    </source>
</evidence>
<gene>
    <name evidence="4" type="ORF">NMY3_01698</name>
</gene>
<evidence type="ECO:0000256" key="1">
    <source>
        <dbReference type="ARBA" id="ARBA00022676"/>
    </source>
</evidence>
<keyword evidence="2 4" id="KW-0808">Transferase</keyword>
<evidence type="ECO:0000256" key="2">
    <source>
        <dbReference type="ARBA" id="ARBA00022679"/>
    </source>
</evidence>
<evidence type="ECO:0000313" key="5">
    <source>
        <dbReference type="Proteomes" id="UP000058925"/>
    </source>
</evidence>
<reference evidence="5" key="1">
    <citation type="submission" date="2015-10" db="EMBL/GenBank/DDBJ databases">
        <title>Niche specialization of a soil ammonia-oxidizing archaeon, Candidatus Nitrosocosmicus oleophilus.</title>
        <authorList>
            <person name="Jung M.-Y."/>
            <person name="Rhee S.-K."/>
        </authorList>
    </citation>
    <scope>NUCLEOTIDE SEQUENCE [LARGE SCALE GENOMIC DNA]</scope>
    <source>
        <strain evidence="5">MY3</strain>
    </source>
</reference>
<sequence>MKFKKEEINEKSSPKEYSSWGEIGLLIQIVAAKIKTSNKKYDIILGITNGGIIPARLMAQELDIDHIQFIPVRNKKLHIEEMPQLTTDKKYLVVDEIYDTGQTFSKVKHAIKDFDCDYAFLMRRFNETNRNETDDEITFIGKILNHDKWVVFPWELKSLP</sequence>
<accession>A0A654M047</accession>
<dbReference type="Proteomes" id="UP000058925">
    <property type="component" value="Chromosome"/>
</dbReference>
<dbReference type="Gene3D" id="3.40.50.2020">
    <property type="match status" value="1"/>
</dbReference>
<dbReference type="EMBL" id="CP012850">
    <property type="protein sequence ID" value="ALI35901.1"/>
    <property type="molecule type" value="Genomic_DNA"/>
</dbReference>
<dbReference type="CDD" id="cd06223">
    <property type="entry name" value="PRTases_typeI"/>
    <property type="match status" value="1"/>
</dbReference>
<protein>
    <submittedName>
        <fullName evidence="4">Xanthine-guanine phosphoribosyltransferase</fullName>
    </submittedName>
</protein>
<dbReference type="KEGG" id="taa:NMY3_01698"/>
<proteinExistence type="predicted"/>
<name>A0A654M047_9ARCH</name>
<dbReference type="AlphaFoldDB" id="A0A654M047"/>
<dbReference type="InterPro" id="IPR000836">
    <property type="entry name" value="PRTase_dom"/>
</dbReference>
<evidence type="ECO:0000259" key="3">
    <source>
        <dbReference type="Pfam" id="PF00156"/>
    </source>
</evidence>
<organism evidence="4 5">
    <name type="scientific">Candidatus Nitrosocosmicus oleophilus</name>
    <dbReference type="NCBI Taxonomy" id="1353260"/>
    <lineage>
        <taxon>Archaea</taxon>
        <taxon>Nitrososphaerota</taxon>
        <taxon>Nitrososphaeria</taxon>
        <taxon>Nitrososphaerales</taxon>
        <taxon>Nitrososphaeraceae</taxon>
        <taxon>Candidatus Nitrosocosmicus</taxon>
    </lineage>
</organism>
<dbReference type="OrthoDB" id="4952at2157"/>
<dbReference type="Pfam" id="PF00156">
    <property type="entry name" value="Pribosyltran"/>
    <property type="match status" value="1"/>
</dbReference>
<keyword evidence="1 4" id="KW-0328">Glycosyltransferase</keyword>
<dbReference type="RefSeq" id="WP_196818273.1">
    <property type="nucleotide sequence ID" value="NZ_CP012850.1"/>
</dbReference>
<dbReference type="SUPFAM" id="SSF53271">
    <property type="entry name" value="PRTase-like"/>
    <property type="match status" value="1"/>
</dbReference>
<dbReference type="PANTHER" id="PTHR43363">
    <property type="entry name" value="HYPOXANTHINE PHOSPHORIBOSYLTRANSFERASE"/>
    <property type="match status" value="1"/>
</dbReference>
<dbReference type="InterPro" id="IPR029057">
    <property type="entry name" value="PRTase-like"/>
</dbReference>
<dbReference type="GeneID" id="60421712"/>
<dbReference type="PANTHER" id="PTHR43363:SF1">
    <property type="entry name" value="HYPOXANTHINE-GUANINE PHOSPHORIBOSYLTRANSFERASE"/>
    <property type="match status" value="1"/>
</dbReference>
<keyword evidence="5" id="KW-1185">Reference proteome</keyword>
<feature type="domain" description="Phosphoribosyltransferase" evidence="3">
    <location>
        <begin position="17"/>
        <end position="155"/>
    </location>
</feature>
<dbReference type="GO" id="GO:0016757">
    <property type="term" value="F:glycosyltransferase activity"/>
    <property type="evidence" value="ECO:0007669"/>
    <property type="project" value="UniProtKB-KW"/>
</dbReference>